<feature type="domain" description="Ig-like" evidence="4">
    <location>
        <begin position="137"/>
        <end position="213"/>
    </location>
</feature>
<evidence type="ECO:0000256" key="3">
    <source>
        <dbReference type="ARBA" id="ARBA00023136"/>
    </source>
</evidence>
<reference evidence="5" key="1">
    <citation type="journal article" date="2022" name="bioRxiv">
        <title>Sequencing and chromosome-scale assembly of the giantPleurodeles waltlgenome.</title>
        <authorList>
            <person name="Brown T."/>
            <person name="Elewa A."/>
            <person name="Iarovenko S."/>
            <person name="Subramanian E."/>
            <person name="Araus A.J."/>
            <person name="Petzold A."/>
            <person name="Susuki M."/>
            <person name="Suzuki K.-i.T."/>
            <person name="Hayashi T."/>
            <person name="Toyoda A."/>
            <person name="Oliveira C."/>
            <person name="Osipova E."/>
            <person name="Leigh N.D."/>
            <person name="Simon A."/>
            <person name="Yun M.H."/>
        </authorList>
    </citation>
    <scope>NUCLEOTIDE SEQUENCE</scope>
    <source>
        <strain evidence="5">20211129_DDA</strain>
        <tissue evidence="5">Liver</tissue>
    </source>
</reference>
<keyword evidence="3" id="KW-0472">Membrane</keyword>
<comment type="subcellular location">
    <subcellularLocation>
        <location evidence="1">Membrane</location>
    </subcellularLocation>
</comment>
<dbReference type="AlphaFoldDB" id="A0AAV7QI24"/>
<evidence type="ECO:0000259" key="4">
    <source>
        <dbReference type="PROSITE" id="PS50835"/>
    </source>
</evidence>
<dbReference type="GO" id="GO:0004888">
    <property type="term" value="F:transmembrane signaling receptor activity"/>
    <property type="evidence" value="ECO:0007669"/>
    <property type="project" value="TreeGrafter"/>
</dbReference>
<dbReference type="EMBL" id="JANPWB010000010">
    <property type="protein sequence ID" value="KAJ1138739.1"/>
    <property type="molecule type" value="Genomic_DNA"/>
</dbReference>
<dbReference type="InterPro" id="IPR013783">
    <property type="entry name" value="Ig-like_fold"/>
</dbReference>
<dbReference type="PANTHER" id="PTHR11860:SF96">
    <property type="match status" value="1"/>
</dbReference>
<accession>A0AAV7QI24</accession>
<evidence type="ECO:0000256" key="1">
    <source>
        <dbReference type="ARBA" id="ARBA00004370"/>
    </source>
</evidence>
<evidence type="ECO:0000313" key="6">
    <source>
        <dbReference type="Proteomes" id="UP001066276"/>
    </source>
</evidence>
<keyword evidence="6" id="KW-1185">Reference proteome</keyword>
<dbReference type="InterPro" id="IPR050671">
    <property type="entry name" value="CD300_family_receptors"/>
</dbReference>
<sequence>MSNRPWRTSHLVSIGRVNPASQNRALWWDGDKTVMAGSETTIRCFYDKNRFAYAEKYWCAGESRRTCDVLGDTRGFIKEKYATLLTLKDNAFGTLFITLQQPSLEDSGTYWCGIERPYADIMTSMKLKVKEEPVSSPFITFLNEPDNTCGGKSVTVQCKSAKGFNIKYVWYKKSESTAVTILQSANLRFDCEVLPQTQEYYCEASNLESKEASHIVTAVVLTPSKENCVYLLVVNGK</sequence>
<dbReference type="InterPro" id="IPR036179">
    <property type="entry name" value="Ig-like_dom_sf"/>
</dbReference>
<dbReference type="SMART" id="SM00409">
    <property type="entry name" value="IG"/>
    <property type="match status" value="1"/>
</dbReference>
<dbReference type="Gene3D" id="2.60.40.10">
    <property type="entry name" value="Immunoglobulins"/>
    <property type="match status" value="2"/>
</dbReference>
<name>A0AAV7QI24_PLEWA</name>
<keyword evidence="2" id="KW-0812">Transmembrane</keyword>
<proteinExistence type="predicted"/>
<evidence type="ECO:0000313" key="5">
    <source>
        <dbReference type="EMBL" id="KAJ1138739.1"/>
    </source>
</evidence>
<dbReference type="InterPro" id="IPR003599">
    <property type="entry name" value="Ig_sub"/>
</dbReference>
<feature type="domain" description="Ig-like" evidence="4">
    <location>
        <begin position="19"/>
        <end position="128"/>
    </location>
</feature>
<comment type="caution">
    <text evidence="5">The sequence shown here is derived from an EMBL/GenBank/DDBJ whole genome shotgun (WGS) entry which is preliminary data.</text>
</comment>
<evidence type="ECO:0000256" key="2">
    <source>
        <dbReference type="ARBA" id="ARBA00022692"/>
    </source>
</evidence>
<dbReference type="InterPro" id="IPR007110">
    <property type="entry name" value="Ig-like_dom"/>
</dbReference>
<dbReference type="GO" id="GO:0005886">
    <property type="term" value="C:plasma membrane"/>
    <property type="evidence" value="ECO:0007669"/>
    <property type="project" value="TreeGrafter"/>
</dbReference>
<organism evidence="5 6">
    <name type="scientific">Pleurodeles waltl</name>
    <name type="common">Iberian ribbed newt</name>
    <dbReference type="NCBI Taxonomy" id="8319"/>
    <lineage>
        <taxon>Eukaryota</taxon>
        <taxon>Metazoa</taxon>
        <taxon>Chordata</taxon>
        <taxon>Craniata</taxon>
        <taxon>Vertebrata</taxon>
        <taxon>Euteleostomi</taxon>
        <taxon>Amphibia</taxon>
        <taxon>Batrachia</taxon>
        <taxon>Caudata</taxon>
        <taxon>Salamandroidea</taxon>
        <taxon>Salamandridae</taxon>
        <taxon>Pleurodelinae</taxon>
        <taxon>Pleurodeles</taxon>
    </lineage>
</organism>
<dbReference type="Proteomes" id="UP001066276">
    <property type="component" value="Chromosome 6"/>
</dbReference>
<dbReference type="Pfam" id="PF07686">
    <property type="entry name" value="V-set"/>
    <property type="match status" value="1"/>
</dbReference>
<dbReference type="PANTHER" id="PTHR11860">
    <property type="entry name" value="POLYMERIC-IMMUNOGLOBULIN RECEPTOR"/>
    <property type="match status" value="1"/>
</dbReference>
<dbReference type="PROSITE" id="PS50835">
    <property type="entry name" value="IG_LIKE"/>
    <property type="match status" value="2"/>
</dbReference>
<dbReference type="InterPro" id="IPR013106">
    <property type="entry name" value="Ig_V-set"/>
</dbReference>
<protein>
    <recommendedName>
        <fullName evidence="4">Ig-like domain-containing protein</fullName>
    </recommendedName>
</protein>
<dbReference type="SUPFAM" id="SSF48726">
    <property type="entry name" value="Immunoglobulin"/>
    <property type="match status" value="2"/>
</dbReference>
<gene>
    <name evidence="5" type="ORF">NDU88_005120</name>
</gene>